<reference evidence="1" key="1">
    <citation type="submission" date="2021-02" db="EMBL/GenBank/DDBJ databases">
        <authorList>
            <person name="Nowell W R."/>
        </authorList>
    </citation>
    <scope>NUCLEOTIDE SEQUENCE</scope>
</reference>
<dbReference type="AlphaFoldDB" id="A0A819XA73"/>
<dbReference type="Proteomes" id="UP000663836">
    <property type="component" value="Unassembled WGS sequence"/>
</dbReference>
<dbReference type="SUPFAM" id="SSF48452">
    <property type="entry name" value="TPR-like"/>
    <property type="match status" value="1"/>
</dbReference>
<sequence length="193" mass="22423">MGNYGEAHKCFDEQLKLCQSLPSHHPQCGKCYENIANLYDIEGEKPLALIHYEKAYEIYTQSLPAYHPDTTKVEQAIESLSLHANVNTTKDNEKTYKALRESVSYLQTFEDLQQGENFIRSVKRDKIVLITSGSFGKDIVPRIHDLIQLHSIYIYCADESYHKEWSKNFPKVRSVVTKRRRLVEEVAEDQNIR</sequence>
<name>A0A819XA73_9BILA</name>
<comment type="caution">
    <text evidence="1">The sequence shown here is derived from an EMBL/GenBank/DDBJ whole genome shotgun (WGS) entry which is preliminary data.</text>
</comment>
<organism evidence="1 2">
    <name type="scientific">Rotaria sordida</name>
    <dbReference type="NCBI Taxonomy" id="392033"/>
    <lineage>
        <taxon>Eukaryota</taxon>
        <taxon>Metazoa</taxon>
        <taxon>Spiralia</taxon>
        <taxon>Gnathifera</taxon>
        <taxon>Rotifera</taxon>
        <taxon>Eurotatoria</taxon>
        <taxon>Bdelloidea</taxon>
        <taxon>Philodinida</taxon>
        <taxon>Philodinidae</taxon>
        <taxon>Rotaria</taxon>
    </lineage>
</organism>
<accession>A0A819XA73</accession>
<dbReference type="Gene3D" id="1.25.40.10">
    <property type="entry name" value="Tetratricopeptide repeat domain"/>
    <property type="match status" value="1"/>
</dbReference>
<dbReference type="InterPro" id="IPR011990">
    <property type="entry name" value="TPR-like_helical_dom_sf"/>
</dbReference>
<gene>
    <name evidence="1" type="ORF">JBS370_LOCUS33323</name>
</gene>
<protein>
    <recommendedName>
        <fullName evidence="3">Tetratricopeptide repeat protein</fullName>
    </recommendedName>
</protein>
<evidence type="ECO:0000313" key="1">
    <source>
        <dbReference type="EMBL" id="CAF4137131.1"/>
    </source>
</evidence>
<dbReference type="EMBL" id="CAJOBD010009533">
    <property type="protein sequence ID" value="CAF4137131.1"/>
    <property type="molecule type" value="Genomic_DNA"/>
</dbReference>
<evidence type="ECO:0000313" key="2">
    <source>
        <dbReference type="Proteomes" id="UP000663836"/>
    </source>
</evidence>
<dbReference type="Pfam" id="PF13424">
    <property type="entry name" value="TPR_12"/>
    <property type="match status" value="1"/>
</dbReference>
<proteinExistence type="predicted"/>
<feature type="non-terminal residue" evidence="1">
    <location>
        <position position="1"/>
    </location>
</feature>
<evidence type="ECO:0008006" key="3">
    <source>
        <dbReference type="Google" id="ProtNLM"/>
    </source>
</evidence>